<accession>A0AAD7JEK6</accession>
<organism evidence="2 3">
    <name type="scientific">Mycena maculata</name>
    <dbReference type="NCBI Taxonomy" id="230809"/>
    <lineage>
        <taxon>Eukaryota</taxon>
        <taxon>Fungi</taxon>
        <taxon>Dikarya</taxon>
        <taxon>Basidiomycota</taxon>
        <taxon>Agaricomycotina</taxon>
        <taxon>Agaricomycetes</taxon>
        <taxon>Agaricomycetidae</taxon>
        <taxon>Agaricales</taxon>
        <taxon>Marasmiineae</taxon>
        <taxon>Mycenaceae</taxon>
        <taxon>Mycena</taxon>
    </lineage>
</organism>
<dbReference type="GO" id="GO:0003676">
    <property type="term" value="F:nucleic acid binding"/>
    <property type="evidence" value="ECO:0007669"/>
    <property type="project" value="InterPro"/>
</dbReference>
<dbReference type="SUPFAM" id="SSF53098">
    <property type="entry name" value="Ribonuclease H-like"/>
    <property type="match status" value="1"/>
</dbReference>
<dbReference type="EMBL" id="JARJLG010000041">
    <property type="protein sequence ID" value="KAJ7763206.1"/>
    <property type="molecule type" value="Genomic_DNA"/>
</dbReference>
<feature type="non-terminal residue" evidence="2">
    <location>
        <position position="1"/>
    </location>
</feature>
<name>A0AAD7JEK6_9AGAR</name>
<protein>
    <recommendedName>
        <fullName evidence="1">RNase H type-1 domain-containing protein</fullName>
    </recommendedName>
</protein>
<dbReference type="AlphaFoldDB" id="A0AAD7JEK6"/>
<dbReference type="GO" id="GO:0004523">
    <property type="term" value="F:RNA-DNA hybrid ribonuclease activity"/>
    <property type="evidence" value="ECO:0007669"/>
    <property type="project" value="InterPro"/>
</dbReference>
<dbReference type="InterPro" id="IPR012337">
    <property type="entry name" value="RNaseH-like_sf"/>
</dbReference>
<sequence length="59" mass="6854">VVLCDSQYVVGPTTKWIFAWKKSGWKHAKGGPAQNKTEFWELDALIEQLEEEALDVEFW</sequence>
<dbReference type="PROSITE" id="PS50879">
    <property type="entry name" value="RNASE_H_1"/>
    <property type="match status" value="1"/>
</dbReference>
<keyword evidence="3" id="KW-1185">Reference proteome</keyword>
<dbReference type="InterPro" id="IPR002156">
    <property type="entry name" value="RNaseH_domain"/>
</dbReference>
<evidence type="ECO:0000259" key="1">
    <source>
        <dbReference type="PROSITE" id="PS50879"/>
    </source>
</evidence>
<comment type="caution">
    <text evidence="2">The sequence shown here is derived from an EMBL/GenBank/DDBJ whole genome shotgun (WGS) entry which is preliminary data.</text>
</comment>
<evidence type="ECO:0000313" key="3">
    <source>
        <dbReference type="Proteomes" id="UP001215280"/>
    </source>
</evidence>
<dbReference type="Gene3D" id="3.30.420.10">
    <property type="entry name" value="Ribonuclease H-like superfamily/Ribonuclease H"/>
    <property type="match status" value="1"/>
</dbReference>
<dbReference type="InterPro" id="IPR036397">
    <property type="entry name" value="RNaseH_sf"/>
</dbReference>
<dbReference type="Proteomes" id="UP001215280">
    <property type="component" value="Unassembled WGS sequence"/>
</dbReference>
<feature type="domain" description="RNase H type-1" evidence="1">
    <location>
        <begin position="1"/>
        <end position="59"/>
    </location>
</feature>
<reference evidence="2" key="1">
    <citation type="submission" date="2023-03" db="EMBL/GenBank/DDBJ databases">
        <title>Massive genome expansion in bonnet fungi (Mycena s.s.) driven by repeated elements and novel gene families across ecological guilds.</title>
        <authorList>
            <consortium name="Lawrence Berkeley National Laboratory"/>
            <person name="Harder C.B."/>
            <person name="Miyauchi S."/>
            <person name="Viragh M."/>
            <person name="Kuo A."/>
            <person name="Thoen E."/>
            <person name="Andreopoulos B."/>
            <person name="Lu D."/>
            <person name="Skrede I."/>
            <person name="Drula E."/>
            <person name="Henrissat B."/>
            <person name="Morin E."/>
            <person name="Kohler A."/>
            <person name="Barry K."/>
            <person name="LaButti K."/>
            <person name="Morin E."/>
            <person name="Salamov A."/>
            <person name="Lipzen A."/>
            <person name="Mereny Z."/>
            <person name="Hegedus B."/>
            <person name="Baldrian P."/>
            <person name="Stursova M."/>
            <person name="Weitz H."/>
            <person name="Taylor A."/>
            <person name="Grigoriev I.V."/>
            <person name="Nagy L.G."/>
            <person name="Martin F."/>
            <person name="Kauserud H."/>
        </authorList>
    </citation>
    <scope>NUCLEOTIDE SEQUENCE</scope>
    <source>
        <strain evidence="2">CBHHK188m</strain>
    </source>
</reference>
<proteinExistence type="predicted"/>
<evidence type="ECO:0000313" key="2">
    <source>
        <dbReference type="EMBL" id="KAJ7763206.1"/>
    </source>
</evidence>
<feature type="non-terminal residue" evidence="2">
    <location>
        <position position="59"/>
    </location>
</feature>
<gene>
    <name evidence="2" type="ORF">DFH07DRAFT_709477</name>
</gene>
<dbReference type="Pfam" id="PF00075">
    <property type="entry name" value="RNase_H"/>
    <property type="match status" value="1"/>
</dbReference>